<dbReference type="AlphaFoldDB" id="A0A9D4GB36"/>
<accession>A0A9D4GB36</accession>
<reference evidence="2" key="2">
    <citation type="submission" date="2020-11" db="EMBL/GenBank/DDBJ databases">
        <authorList>
            <person name="McCartney M.A."/>
            <person name="Auch B."/>
            <person name="Kono T."/>
            <person name="Mallez S."/>
            <person name="Becker A."/>
            <person name="Gohl D.M."/>
            <person name="Silverstein K.A.T."/>
            <person name="Koren S."/>
            <person name="Bechman K.B."/>
            <person name="Herman A."/>
            <person name="Abrahante J.E."/>
            <person name="Garbe J."/>
        </authorList>
    </citation>
    <scope>NUCLEOTIDE SEQUENCE</scope>
    <source>
        <strain evidence="2">Duluth1</strain>
        <tissue evidence="2">Whole animal</tissue>
    </source>
</reference>
<name>A0A9D4GB36_DREPO</name>
<dbReference type="Proteomes" id="UP000828390">
    <property type="component" value="Unassembled WGS sequence"/>
</dbReference>
<organism evidence="2 3">
    <name type="scientific">Dreissena polymorpha</name>
    <name type="common">Zebra mussel</name>
    <name type="synonym">Mytilus polymorpha</name>
    <dbReference type="NCBI Taxonomy" id="45954"/>
    <lineage>
        <taxon>Eukaryota</taxon>
        <taxon>Metazoa</taxon>
        <taxon>Spiralia</taxon>
        <taxon>Lophotrochozoa</taxon>
        <taxon>Mollusca</taxon>
        <taxon>Bivalvia</taxon>
        <taxon>Autobranchia</taxon>
        <taxon>Heteroconchia</taxon>
        <taxon>Euheterodonta</taxon>
        <taxon>Imparidentia</taxon>
        <taxon>Neoheterodontei</taxon>
        <taxon>Myida</taxon>
        <taxon>Dreissenoidea</taxon>
        <taxon>Dreissenidae</taxon>
        <taxon>Dreissena</taxon>
    </lineage>
</organism>
<feature type="compositionally biased region" description="Basic and acidic residues" evidence="1">
    <location>
        <begin position="17"/>
        <end position="28"/>
    </location>
</feature>
<keyword evidence="3" id="KW-1185">Reference proteome</keyword>
<sequence>MDYTKNPDPNRKAFVGDIRRSGKADVDQPHGQNSFELEQDTIYDNLVKKRTQFRSRNIAIHTLRESVVKAKDDSTKLFSEFMVSHVF</sequence>
<evidence type="ECO:0000313" key="3">
    <source>
        <dbReference type="Proteomes" id="UP000828390"/>
    </source>
</evidence>
<feature type="region of interest" description="Disordered" evidence="1">
    <location>
        <begin position="1"/>
        <end position="33"/>
    </location>
</feature>
<evidence type="ECO:0000256" key="1">
    <source>
        <dbReference type="SAM" id="MobiDB-lite"/>
    </source>
</evidence>
<dbReference type="EMBL" id="JAIWYP010000006">
    <property type="protein sequence ID" value="KAH3813946.1"/>
    <property type="molecule type" value="Genomic_DNA"/>
</dbReference>
<reference evidence="2" key="1">
    <citation type="journal article" date="2019" name="bioRxiv">
        <title>The Genome of the Zebra Mussel, Dreissena polymorpha: A Resource for Invasive Species Research.</title>
        <authorList>
            <person name="McCartney M.A."/>
            <person name="Auch B."/>
            <person name="Kono T."/>
            <person name="Mallez S."/>
            <person name="Zhang Y."/>
            <person name="Obille A."/>
            <person name="Becker A."/>
            <person name="Abrahante J.E."/>
            <person name="Garbe J."/>
            <person name="Badalamenti J.P."/>
            <person name="Herman A."/>
            <person name="Mangelson H."/>
            <person name="Liachko I."/>
            <person name="Sullivan S."/>
            <person name="Sone E.D."/>
            <person name="Koren S."/>
            <person name="Silverstein K.A.T."/>
            <person name="Beckman K.B."/>
            <person name="Gohl D.M."/>
        </authorList>
    </citation>
    <scope>NUCLEOTIDE SEQUENCE</scope>
    <source>
        <strain evidence="2">Duluth1</strain>
        <tissue evidence="2">Whole animal</tissue>
    </source>
</reference>
<evidence type="ECO:0000313" key="2">
    <source>
        <dbReference type="EMBL" id="KAH3813946.1"/>
    </source>
</evidence>
<comment type="caution">
    <text evidence="2">The sequence shown here is derived from an EMBL/GenBank/DDBJ whole genome shotgun (WGS) entry which is preliminary data.</text>
</comment>
<gene>
    <name evidence="2" type="ORF">DPMN_142420</name>
</gene>
<proteinExistence type="predicted"/>
<protein>
    <submittedName>
        <fullName evidence="2">Uncharacterized protein</fullName>
    </submittedName>
</protein>